<feature type="domain" description="EH" evidence="3">
    <location>
        <begin position="194"/>
        <end position="284"/>
    </location>
</feature>
<feature type="domain" description="EF-hand" evidence="4">
    <location>
        <begin position="227"/>
        <end position="262"/>
    </location>
</feature>
<accession>A0A914WKU6</accession>
<dbReference type="CDD" id="cd00052">
    <property type="entry name" value="EH"/>
    <property type="match status" value="2"/>
</dbReference>
<evidence type="ECO:0000256" key="2">
    <source>
        <dbReference type="SAM" id="MobiDB-lite"/>
    </source>
</evidence>
<dbReference type="InterPro" id="IPR000261">
    <property type="entry name" value="EH_dom"/>
</dbReference>
<dbReference type="WBParaSite" id="PSAMB.scaffold4584size14167.g24651.t1">
    <property type="protein sequence ID" value="PSAMB.scaffold4584size14167.g24651.t1"/>
    <property type="gene ID" value="PSAMB.scaffold4584size14167.g24651"/>
</dbReference>
<evidence type="ECO:0000259" key="4">
    <source>
        <dbReference type="PROSITE" id="PS50222"/>
    </source>
</evidence>
<dbReference type="GO" id="GO:0097708">
    <property type="term" value="C:intracellular vesicle"/>
    <property type="evidence" value="ECO:0007669"/>
    <property type="project" value="TreeGrafter"/>
</dbReference>
<proteinExistence type="predicted"/>
<feature type="domain" description="EH" evidence="3">
    <location>
        <begin position="17"/>
        <end position="98"/>
    </location>
</feature>
<dbReference type="Gene3D" id="1.10.238.10">
    <property type="entry name" value="EF-hand"/>
    <property type="match status" value="2"/>
</dbReference>
<dbReference type="InterPro" id="IPR011992">
    <property type="entry name" value="EF-hand-dom_pair"/>
</dbReference>
<dbReference type="AlphaFoldDB" id="A0A914WKU6"/>
<dbReference type="FunFam" id="1.10.238.10:FF:000055">
    <property type="entry name" value="Intersectin-1 isoform 1"/>
    <property type="match status" value="1"/>
</dbReference>
<dbReference type="Proteomes" id="UP000887566">
    <property type="component" value="Unplaced"/>
</dbReference>
<name>A0A914WKU6_9BILA</name>
<protein>
    <submittedName>
        <fullName evidence="6">Uncharacterized protein</fullName>
    </submittedName>
</protein>
<evidence type="ECO:0000259" key="3">
    <source>
        <dbReference type="PROSITE" id="PS50031"/>
    </source>
</evidence>
<sequence length="304" mass="32145">MSTIGGTNNPWLISAADRTKHDQQFFSLTPLNGLITGEQARGFFMQSGLPPNILAQIWALADLNKDGKMDRKEFSIAMHLIQKKLHGFTLPTVLPESLKVDPTPAFGAFAAPPAVGVPTMPMGVGMGVGAGTWSGGMMTPMAGGIGAPPPIGFAPMMGGPMPINMAMSASPPRVEMSGGGGRSTTTDWSMPSAVKLKYSQMFNQLDKNHAGSLTGAHARNVLSQSLLPTQVLAQVWTLADVDKDGRLTGDEFCIAMHLMDMYKAGHTSLPATIPQELLPGGRARPPSRNDSPANVDSDELPAQK</sequence>
<dbReference type="SMART" id="SM00027">
    <property type="entry name" value="EH"/>
    <property type="match status" value="2"/>
</dbReference>
<dbReference type="InterPro" id="IPR018247">
    <property type="entry name" value="EF_Hand_1_Ca_BS"/>
</dbReference>
<keyword evidence="1" id="KW-0106">Calcium</keyword>
<feature type="region of interest" description="Disordered" evidence="2">
    <location>
        <begin position="273"/>
        <end position="304"/>
    </location>
</feature>
<evidence type="ECO:0000256" key="1">
    <source>
        <dbReference type="ARBA" id="ARBA00022837"/>
    </source>
</evidence>
<dbReference type="Pfam" id="PF12763">
    <property type="entry name" value="EH"/>
    <property type="match status" value="2"/>
</dbReference>
<dbReference type="GO" id="GO:0005509">
    <property type="term" value="F:calcium ion binding"/>
    <property type="evidence" value="ECO:0007669"/>
    <property type="project" value="InterPro"/>
</dbReference>
<dbReference type="PROSITE" id="PS50222">
    <property type="entry name" value="EF_HAND_2"/>
    <property type="match status" value="2"/>
</dbReference>
<dbReference type="GO" id="GO:0005737">
    <property type="term" value="C:cytoplasm"/>
    <property type="evidence" value="ECO:0007669"/>
    <property type="project" value="TreeGrafter"/>
</dbReference>
<dbReference type="InterPro" id="IPR002048">
    <property type="entry name" value="EF_hand_dom"/>
</dbReference>
<dbReference type="GO" id="GO:0150007">
    <property type="term" value="P:clathrin-dependent synaptic vesicle endocytosis"/>
    <property type="evidence" value="ECO:0007669"/>
    <property type="project" value="TreeGrafter"/>
</dbReference>
<dbReference type="PANTHER" id="PTHR11216">
    <property type="entry name" value="EH DOMAIN"/>
    <property type="match status" value="1"/>
</dbReference>
<reference evidence="6" key="1">
    <citation type="submission" date="2022-11" db="UniProtKB">
        <authorList>
            <consortium name="WormBaseParasite"/>
        </authorList>
    </citation>
    <scope>IDENTIFICATION</scope>
</reference>
<dbReference type="GO" id="GO:0060090">
    <property type="term" value="F:molecular adaptor activity"/>
    <property type="evidence" value="ECO:0007669"/>
    <property type="project" value="TreeGrafter"/>
</dbReference>
<dbReference type="PROSITE" id="PS00018">
    <property type="entry name" value="EF_HAND_1"/>
    <property type="match status" value="2"/>
</dbReference>
<keyword evidence="5" id="KW-1185">Reference proteome</keyword>
<evidence type="ECO:0000313" key="6">
    <source>
        <dbReference type="WBParaSite" id="PSAMB.scaffold4584size14167.g24651.t1"/>
    </source>
</evidence>
<organism evidence="5 6">
    <name type="scientific">Plectus sambesii</name>
    <dbReference type="NCBI Taxonomy" id="2011161"/>
    <lineage>
        <taxon>Eukaryota</taxon>
        <taxon>Metazoa</taxon>
        <taxon>Ecdysozoa</taxon>
        <taxon>Nematoda</taxon>
        <taxon>Chromadorea</taxon>
        <taxon>Plectida</taxon>
        <taxon>Plectina</taxon>
        <taxon>Plectoidea</taxon>
        <taxon>Plectidae</taxon>
        <taxon>Plectus</taxon>
    </lineage>
</organism>
<dbReference type="GO" id="GO:0042734">
    <property type="term" value="C:presynaptic membrane"/>
    <property type="evidence" value="ECO:0007669"/>
    <property type="project" value="TreeGrafter"/>
</dbReference>
<dbReference type="SUPFAM" id="SSF47473">
    <property type="entry name" value="EF-hand"/>
    <property type="match status" value="2"/>
</dbReference>
<evidence type="ECO:0000313" key="5">
    <source>
        <dbReference type="Proteomes" id="UP000887566"/>
    </source>
</evidence>
<feature type="domain" description="EF-hand" evidence="4">
    <location>
        <begin position="49"/>
        <end position="84"/>
    </location>
</feature>
<dbReference type="PANTHER" id="PTHR11216:SF170">
    <property type="entry name" value="DYNAMIN ASSOCIATED PROTEIN 160, ISOFORM D"/>
    <property type="match status" value="1"/>
</dbReference>
<dbReference type="PROSITE" id="PS50031">
    <property type="entry name" value="EH"/>
    <property type="match status" value="2"/>
</dbReference>
<dbReference type="SMART" id="SM00054">
    <property type="entry name" value="EFh"/>
    <property type="match status" value="2"/>
</dbReference>